<evidence type="ECO:0000256" key="1">
    <source>
        <dbReference type="ARBA" id="ARBA00001554"/>
    </source>
</evidence>
<dbReference type="EMBL" id="UINC01001048">
    <property type="protein sequence ID" value="SUZ68936.1"/>
    <property type="molecule type" value="Genomic_DNA"/>
</dbReference>
<proteinExistence type="inferred from homology"/>
<dbReference type="Pfam" id="PF01329">
    <property type="entry name" value="Pterin_4a"/>
    <property type="match status" value="1"/>
</dbReference>
<dbReference type="SUPFAM" id="SSF55248">
    <property type="entry name" value="PCD-like"/>
    <property type="match status" value="1"/>
</dbReference>
<accession>A0A381PPI2</accession>
<dbReference type="AlphaFoldDB" id="A0A381PPI2"/>
<dbReference type="CDD" id="cd00913">
    <property type="entry name" value="PCD_DCoH_subfamily_a"/>
    <property type="match status" value="1"/>
</dbReference>
<name>A0A381PPI2_9ZZZZ</name>
<reference evidence="5" key="1">
    <citation type="submission" date="2018-05" db="EMBL/GenBank/DDBJ databases">
        <authorList>
            <person name="Lanie J.A."/>
            <person name="Ng W.-L."/>
            <person name="Kazmierczak K.M."/>
            <person name="Andrzejewski T.M."/>
            <person name="Davidsen T.M."/>
            <person name="Wayne K.J."/>
            <person name="Tettelin H."/>
            <person name="Glass J.I."/>
            <person name="Rusch D."/>
            <person name="Podicherti R."/>
            <person name="Tsui H.-C.T."/>
            <person name="Winkler M.E."/>
        </authorList>
    </citation>
    <scope>NUCLEOTIDE SEQUENCE</scope>
</reference>
<evidence type="ECO:0000256" key="4">
    <source>
        <dbReference type="ARBA" id="ARBA00023239"/>
    </source>
</evidence>
<dbReference type="GO" id="GO:0008124">
    <property type="term" value="F:4-alpha-hydroxytetrahydrobiopterin dehydratase activity"/>
    <property type="evidence" value="ECO:0007669"/>
    <property type="project" value="UniProtKB-EC"/>
</dbReference>
<dbReference type="EC" id="4.2.1.96" evidence="3"/>
<evidence type="ECO:0000313" key="5">
    <source>
        <dbReference type="EMBL" id="SUZ68936.1"/>
    </source>
</evidence>
<dbReference type="NCBIfam" id="NF002019">
    <property type="entry name" value="PRK00823.1-4"/>
    <property type="match status" value="1"/>
</dbReference>
<keyword evidence="4" id="KW-0456">Lyase</keyword>
<dbReference type="InterPro" id="IPR036428">
    <property type="entry name" value="PCD_sf"/>
</dbReference>
<sequence length="113" mass="12591">MTANNLEEKNCVPCEGGVEPLDMTAAQQISQAIDPQWIISDDAKHIEREFKFSNYNQTISFVNAVAWIAESEDHHPDLVVKYGSCLVIYSTHSIGGLSENDFICAKKIDNMIS</sequence>
<evidence type="ECO:0000256" key="2">
    <source>
        <dbReference type="ARBA" id="ARBA00006472"/>
    </source>
</evidence>
<dbReference type="HAMAP" id="MF_00434">
    <property type="entry name" value="Pterin_4_alpha"/>
    <property type="match status" value="1"/>
</dbReference>
<dbReference type="PANTHER" id="PTHR12599">
    <property type="entry name" value="PTERIN-4-ALPHA-CARBINOLAMINE DEHYDRATASE"/>
    <property type="match status" value="1"/>
</dbReference>
<evidence type="ECO:0000256" key="3">
    <source>
        <dbReference type="ARBA" id="ARBA00013252"/>
    </source>
</evidence>
<dbReference type="PANTHER" id="PTHR12599:SF0">
    <property type="entry name" value="PTERIN-4-ALPHA-CARBINOLAMINE DEHYDRATASE"/>
    <property type="match status" value="1"/>
</dbReference>
<organism evidence="5">
    <name type="scientific">marine metagenome</name>
    <dbReference type="NCBI Taxonomy" id="408172"/>
    <lineage>
        <taxon>unclassified sequences</taxon>
        <taxon>metagenomes</taxon>
        <taxon>ecological metagenomes</taxon>
    </lineage>
</organism>
<comment type="catalytic activity">
    <reaction evidence="1">
        <text>(4aS,6R)-4a-hydroxy-L-erythro-5,6,7,8-tetrahydrobiopterin = (6R)-L-erythro-6,7-dihydrobiopterin + H2O</text>
        <dbReference type="Rhea" id="RHEA:11920"/>
        <dbReference type="ChEBI" id="CHEBI:15377"/>
        <dbReference type="ChEBI" id="CHEBI:15642"/>
        <dbReference type="ChEBI" id="CHEBI:43120"/>
        <dbReference type="EC" id="4.2.1.96"/>
    </reaction>
</comment>
<dbReference type="GO" id="GO:0006729">
    <property type="term" value="P:tetrahydrobiopterin biosynthetic process"/>
    <property type="evidence" value="ECO:0007669"/>
    <property type="project" value="InterPro"/>
</dbReference>
<comment type="similarity">
    <text evidence="2">Belongs to the pterin-4-alpha-carbinolamine dehydratase family.</text>
</comment>
<gene>
    <name evidence="5" type="ORF">METZ01_LOCUS21790</name>
</gene>
<dbReference type="InterPro" id="IPR001533">
    <property type="entry name" value="Pterin_deHydtase"/>
</dbReference>
<dbReference type="Gene3D" id="3.30.1360.20">
    <property type="entry name" value="Transcriptional coactivator/pterin dehydratase"/>
    <property type="match status" value="1"/>
</dbReference>
<protein>
    <recommendedName>
        <fullName evidence="3">4a-hydroxytetrahydrobiopterin dehydratase</fullName>
        <ecNumber evidence="3">4.2.1.96</ecNumber>
    </recommendedName>
</protein>